<dbReference type="SUPFAM" id="SSF52172">
    <property type="entry name" value="CheY-like"/>
    <property type="match status" value="1"/>
</dbReference>
<evidence type="ECO:0000313" key="5">
    <source>
        <dbReference type="Proteomes" id="UP001156691"/>
    </source>
</evidence>
<feature type="region of interest" description="Disordered" evidence="2">
    <location>
        <begin position="126"/>
        <end position="145"/>
    </location>
</feature>
<dbReference type="Proteomes" id="UP001156691">
    <property type="component" value="Unassembled WGS sequence"/>
</dbReference>
<dbReference type="InterPro" id="IPR011006">
    <property type="entry name" value="CheY-like_superfamily"/>
</dbReference>
<organism evidence="4 5">
    <name type="scientific">Devosia nitrariae</name>
    <dbReference type="NCBI Taxonomy" id="2071872"/>
    <lineage>
        <taxon>Bacteria</taxon>
        <taxon>Pseudomonadati</taxon>
        <taxon>Pseudomonadota</taxon>
        <taxon>Alphaproteobacteria</taxon>
        <taxon>Hyphomicrobiales</taxon>
        <taxon>Devosiaceae</taxon>
        <taxon>Devosia</taxon>
    </lineage>
</organism>
<feature type="domain" description="Response regulatory" evidence="3">
    <location>
        <begin position="13"/>
        <end position="123"/>
    </location>
</feature>
<accession>A0ABQ5W641</accession>
<feature type="compositionally biased region" description="Pro residues" evidence="2">
    <location>
        <begin position="133"/>
        <end position="145"/>
    </location>
</feature>
<keyword evidence="1" id="KW-0597">Phosphoprotein</keyword>
<proteinExistence type="predicted"/>
<reference evidence="5" key="1">
    <citation type="journal article" date="2019" name="Int. J. Syst. Evol. Microbiol.">
        <title>The Global Catalogue of Microorganisms (GCM) 10K type strain sequencing project: providing services to taxonomists for standard genome sequencing and annotation.</title>
        <authorList>
            <consortium name="The Broad Institute Genomics Platform"/>
            <consortium name="The Broad Institute Genome Sequencing Center for Infectious Disease"/>
            <person name="Wu L."/>
            <person name="Ma J."/>
        </authorList>
    </citation>
    <scope>NUCLEOTIDE SEQUENCE [LARGE SCALE GENOMIC DNA]</scope>
    <source>
        <strain evidence="5">NBRC 112416</strain>
    </source>
</reference>
<dbReference type="RefSeq" id="WP_284340752.1">
    <property type="nucleotide sequence ID" value="NZ_BSNS01000011.1"/>
</dbReference>
<evidence type="ECO:0000256" key="2">
    <source>
        <dbReference type="SAM" id="MobiDB-lite"/>
    </source>
</evidence>
<evidence type="ECO:0000313" key="4">
    <source>
        <dbReference type="EMBL" id="GLQ55338.1"/>
    </source>
</evidence>
<dbReference type="InterPro" id="IPR001789">
    <property type="entry name" value="Sig_transdc_resp-reg_receiver"/>
</dbReference>
<dbReference type="EMBL" id="BSNS01000011">
    <property type="protein sequence ID" value="GLQ55338.1"/>
    <property type="molecule type" value="Genomic_DNA"/>
</dbReference>
<dbReference type="PROSITE" id="PS50110">
    <property type="entry name" value="RESPONSE_REGULATORY"/>
    <property type="match status" value="1"/>
</dbReference>
<dbReference type="Gene3D" id="3.40.50.2300">
    <property type="match status" value="1"/>
</dbReference>
<name>A0ABQ5W641_9HYPH</name>
<feature type="modified residue" description="4-aspartylphosphate" evidence="1">
    <location>
        <position position="64"/>
    </location>
</feature>
<evidence type="ECO:0000256" key="1">
    <source>
        <dbReference type="PROSITE-ProRule" id="PRU00169"/>
    </source>
</evidence>
<keyword evidence="5" id="KW-1185">Reference proteome</keyword>
<evidence type="ECO:0000259" key="3">
    <source>
        <dbReference type="PROSITE" id="PS50110"/>
    </source>
</evidence>
<sequence length="164" mass="18123">MTEIDNAALRGSRVLVVEDDYLLAEDLCRDLRESGATVLGPAPTVHYAYSLLLGRRGVDGAVLDVRLHGRNVFELAERLRELDIPMLFATGHQQDIPAEFGNEARLIKPLRTNELIDKLGHLVRREESRPAGGAPPSPAAEPPLPIDARIGRCVTRALRLRFSE</sequence>
<gene>
    <name evidence="4" type="ORF">GCM10010862_25970</name>
</gene>
<protein>
    <recommendedName>
        <fullName evidence="3">Response regulatory domain-containing protein</fullName>
    </recommendedName>
</protein>
<comment type="caution">
    <text evidence="4">The sequence shown here is derived from an EMBL/GenBank/DDBJ whole genome shotgun (WGS) entry which is preliminary data.</text>
</comment>
<dbReference type="SMART" id="SM00448">
    <property type="entry name" value="REC"/>
    <property type="match status" value="1"/>
</dbReference>